<proteinExistence type="predicted"/>
<dbReference type="AlphaFoldDB" id="A0A1X0D803"/>
<organism evidence="1 2">
    <name type="scientific">Mycolicibacterium insubricum</name>
    <dbReference type="NCBI Taxonomy" id="444597"/>
    <lineage>
        <taxon>Bacteria</taxon>
        <taxon>Bacillati</taxon>
        <taxon>Actinomycetota</taxon>
        <taxon>Actinomycetes</taxon>
        <taxon>Mycobacteriales</taxon>
        <taxon>Mycobacteriaceae</taxon>
        <taxon>Mycolicibacterium</taxon>
    </lineage>
</organism>
<dbReference type="InterPro" id="IPR001647">
    <property type="entry name" value="HTH_TetR"/>
</dbReference>
<dbReference type="InterPro" id="IPR050109">
    <property type="entry name" value="HTH-type_TetR-like_transc_reg"/>
</dbReference>
<dbReference type="PROSITE" id="PS50977">
    <property type="entry name" value="HTH_TETR_2"/>
    <property type="match status" value="1"/>
</dbReference>
<dbReference type="EMBL" id="MVHS01000036">
    <property type="protein sequence ID" value="ORA68546.1"/>
    <property type="molecule type" value="Genomic_DNA"/>
</dbReference>
<dbReference type="SUPFAM" id="SSF46689">
    <property type="entry name" value="Homeodomain-like"/>
    <property type="match status" value="1"/>
</dbReference>
<dbReference type="PANTHER" id="PTHR30055">
    <property type="entry name" value="HTH-TYPE TRANSCRIPTIONAL REGULATOR RUTR"/>
    <property type="match status" value="1"/>
</dbReference>
<dbReference type="InterPro" id="IPR025996">
    <property type="entry name" value="MT1864/Rv1816-like_C"/>
</dbReference>
<accession>A0A1X0D803</accession>
<dbReference type="STRING" id="444597.BST26_14495"/>
<comment type="caution">
    <text evidence="1">The sequence shown here is derived from an EMBL/GenBank/DDBJ whole genome shotgun (WGS) entry which is preliminary data.</text>
</comment>
<reference evidence="1 2" key="1">
    <citation type="submission" date="2016-12" db="EMBL/GenBank/DDBJ databases">
        <title>The new phylogeny of genus Mycobacterium.</title>
        <authorList>
            <person name="Tortoli E."/>
            <person name="Trovato A."/>
            <person name="Cirillo D.M."/>
        </authorList>
    </citation>
    <scope>NUCLEOTIDE SEQUENCE [LARGE SCALE GENOMIC DNA]</scope>
    <source>
        <strain evidence="1 2">DSM 45130</strain>
    </source>
</reference>
<dbReference type="RefSeq" id="WP_083031878.1">
    <property type="nucleotide sequence ID" value="NZ_AP022618.1"/>
</dbReference>
<gene>
    <name evidence="1" type="ORF">BST26_14495</name>
</gene>
<dbReference type="GO" id="GO:0000976">
    <property type="term" value="F:transcription cis-regulatory region binding"/>
    <property type="evidence" value="ECO:0007669"/>
    <property type="project" value="TreeGrafter"/>
</dbReference>
<sequence length="226" mass="23924">MKTAEPISGRDQTRDKVLRAAVALLDADGPDALQTRKVTAAAHTSTMAVYTHFGGMRELIAAVADYGLAEFDAALSLPETEDPVADLLSCGAAYRRFATERPHLYRLMFGSTSAHGITAPAFDIQTGRPAWDVHPSLGHLVRLVRRSMTAGRITAGSPDDDASVLTIAAQFWTMIHGFVMLELAGYFGGDGTAAPPVLGTVTVHHLIGLGDRPEALSASLAATVGW</sequence>
<protein>
    <submittedName>
        <fullName evidence="1">TetR family transcriptional regulator</fullName>
    </submittedName>
</protein>
<dbReference type="SUPFAM" id="SSF48498">
    <property type="entry name" value="Tetracyclin repressor-like, C-terminal domain"/>
    <property type="match status" value="1"/>
</dbReference>
<dbReference type="Gene3D" id="1.10.357.10">
    <property type="entry name" value="Tetracycline Repressor, domain 2"/>
    <property type="match status" value="1"/>
</dbReference>
<dbReference type="InterPro" id="IPR036271">
    <property type="entry name" value="Tet_transcr_reg_TetR-rel_C_sf"/>
</dbReference>
<dbReference type="InterPro" id="IPR009057">
    <property type="entry name" value="Homeodomain-like_sf"/>
</dbReference>
<dbReference type="OrthoDB" id="4709966at2"/>
<dbReference type="GO" id="GO:0003700">
    <property type="term" value="F:DNA-binding transcription factor activity"/>
    <property type="evidence" value="ECO:0007669"/>
    <property type="project" value="TreeGrafter"/>
</dbReference>
<dbReference type="Pfam" id="PF13305">
    <property type="entry name" value="TetR_C_33"/>
    <property type="match status" value="1"/>
</dbReference>
<keyword evidence="2" id="KW-1185">Reference proteome</keyword>
<dbReference type="PANTHER" id="PTHR30055:SF209">
    <property type="entry name" value="POSSIBLE TRANSCRIPTIONAL REGULATORY PROTEIN (PROBABLY TETR-FAMILY)"/>
    <property type="match status" value="1"/>
</dbReference>
<evidence type="ECO:0000313" key="2">
    <source>
        <dbReference type="Proteomes" id="UP000192801"/>
    </source>
</evidence>
<evidence type="ECO:0000313" key="1">
    <source>
        <dbReference type="EMBL" id="ORA68546.1"/>
    </source>
</evidence>
<dbReference type="Proteomes" id="UP000192801">
    <property type="component" value="Unassembled WGS sequence"/>
</dbReference>
<dbReference type="Pfam" id="PF00440">
    <property type="entry name" value="TetR_N"/>
    <property type="match status" value="1"/>
</dbReference>
<name>A0A1X0D803_9MYCO</name>